<evidence type="ECO:0000313" key="2">
    <source>
        <dbReference type="Proteomes" id="UP000244870"/>
    </source>
</evidence>
<dbReference type="EMBL" id="CP020928">
    <property type="protein sequence ID" value="AWF94943.1"/>
    <property type="molecule type" value="Genomic_DNA"/>
</dbReference>
<accession>A0A2S1KPT6</accession>
<sequence length="178" mass="20274">MKGTKMANNQMNSTDFIFSYKADEYTNVDSFLSSHRLNAVEIQFLTALFGSNQGQKVPLNEKDGSGQRSLSRTVFDKNAPDMERNFGLITILNNQDVSYGDLLNKKAFQKNDDGRKFFELENVSEFYTSFLGGIESLNDLITEYGNNERDVFDGLFEYLTDDDNVEIIENVAKQVKIK</sequence>
<organism evidence="1 2">
    <name type="scientific">Weissella cibaria</name>
    <dbReference type="NCBI Taxonomy" id="137591"/>
    <lineage>
        <taxon>Bacteria</taxon>
        <taxon>Bacillati</taxon>
        <taxon>Bacillota</taxon>
        <taxon>Bacilli</taxon>
        <taxon>Lactobacillales</taxon>
        <taxon>Lactobacillaceae</taxon>
        <taxon>Weissella</taxon>
    </lineage>
</organism>
<evidence type="ECO:0000313" key="1">
    <source>
        <dbReference type="EMBL" id="AWF94943.1"/>
    </source>
</evidence>
<proteinExistence type="predicted"/>
<dbReference type="Proteomes" id="UP000244870">
    <property type="component" value="Chromosome"/>
</dbReference>
<gene>
    <name evidence="1" type="ORF">B6254_0522</name>
</gene>
<protein>
    <submittedName>
        <fullName evidence="1">Uncharacterized protein</fullName>
    </submittedName>
</protein>
<dbReference type="AlphaFoldDB" id="A0A2S1KPT6"/>
<reference evidence="1 2" key="1">
    <citation type="submission" date="2017-04" db="EMBL/GenBank/DDBJ databases">
        <title>Weissella cibaria strain m2 complete genome.</title>
        <authorList>
            <person name="Pan Q."/>
            <person name="Tan M."/>
            <person name="Yao F."/>
            <person name="Su S."/>
        </authorList>
    </citation>
    <scope>NUCLEOTIDE SEQUENCE [LARGE SCALE GENOMIC DNA]</scope>
    <source>
        <strain evidence="1 2">M2</strain>
    </source>
</reference>
<name>A0A2S1KPT6_9LACO</name>